<dbReference type="Pfam" id="PF04228">
    <property type="entry name" value="Zn_peptidase"/>
    <property type="match status" value="1"/>
</dbReference>
<comment type="caution">
    <text evidence="7">The sequence shown here is derived from an EMBL/GenBank/DDBJ whole genome shotgun (WGS) entry which is preliminary data.</text>
</comment>
<reference evidence="7" key="2">
    <citation type="submission" date="2021-04" db="EMBL/GenBank/DDBJ databases">
        <authorList>
            <person name="Gilroy R."/>
        </authorList>
    </citation>
    <scope>NUCLEOTIDE SEQUENCE</scope>
    <source>
        <strain evidence="7">CHK32-1732</strain>
    </source>
</reference>
<dbReference type="InterPro" id="IPR007343">
    <property type="entry name" value="Uncharacterised_pept_Zn_put"/>
</dbReference>
<keyword evidence="4 6" id="KW-0472">Membrane</keyword>
<evidence type="ECO:0000256" key="5">
    <source>
        <dbReference type="SAM" id="MobiDB-lite"/>
    </source>
</evidence>
<dbReference type="AlphaFoldDB" id="A0A9D1RQ90"/>
<gene>
    <name evidence="7" type="ORF">H9870_08905</name>
</gene>
<feature type="region of interest" description="Disordered" evidence="5">
    <location>
        <begin position="1"/>
        <end position="37"/>
    </location>
</feature>
<dbReference type="PANTHER" id="PTHR30168">
    <property type="entry name" value="PUTATIVE MEMBRANE PROTEIN YPFJ"/>
    <property type="match status" value="1"/>
</dbReference>
<dbReference type="EMBL" id="DXGC01000076">
    <property type="protein sequence ID" value="HIW91764.1"/>
    <property type="molecule type" value="Genomic_DNA"/>
</dbReference>
<evidence type="ECO:0000313" key="8">
    <source>
        <dbReference type="Proteomes" id="UP000824190"/>
    </source>
</evidence>
<organism evidence="7 8">
    <name type="scientific">Candidatus Corynebacterium avicola</name>
    <dbReference type="NCBI Taxonomy" id="2838527"/>
    <lineage>
        <taxon>Bacteria</taxon>
        <taxon>Bacillati</taxon>
        <taxon>Actinomycetota</taxon>
        <taxon>Actinomycetes</taxon>
        <taxon>Mycobacteriales</taxon>
        <taxon>Corynebacteriaceae</taxon>
        <taxon>Corynebacterium</taxon>
    </lineage>
</organism>
<keyword evidence="3 6" id="KW-1133">Transmembrane helix</keyword>
<reference evidence="7" key="1">
    <citation type="journal article" date="2021" name="PeerJ">
        <title>Extensive microbial diversity within the chicken gut microbiome revealed by metagenomics and culture.</title>
        <authorList>
            <person name="Gilroy R."/>
            <person name="Ravi A."/>
            <person name="Getino M."/>
            <person name="Pursley I."/>
            <person name="Horton D.L."/>
            <person name="Alikhan N.F."/>
            <person name="Baker D."/>
            <person name="Gharbi K."/>
            <person name="Hall N."/>
            <person name="Watson M."/>
            <person name="Adriaenssens E.M."/>
            <person name="Foster-Nyarko E."/>
            <person name="Jarju S."/>
            <person name="Secka A."/>
            <person name="Antonio M."/>
            <person name="Oren A."/>
            <person name="Chaudhuri R.R."/>
            <person name="La Ragione R."/>
            <person name="Hildebrand F."/>
            <person name="Pallen M.J."/>
        </authorList>
    </citation>
    <scope>NUCLEOTIDE SEQUENCE</scope>
    <source>
        <strain evidence="7">CHK32-1732</strain>
    </source>
</reference>
<evidence type="ECO:0000256" key="3">
    <source>
        <dbReference type="ARBA" id="ARBA00022989"/>
    </source>
</evidence>
<evidence type="ECO:0000313" key="7">
    <source>
        <dbReference type="EMBL" id="HIW91764.1"/>
    </source>
</evidence>
<dbReference type="Proteomes" id="UP000824190">
    <property type="component" value="Unassembled WGS sequence"/>
</dbReference>
<feature type="region of interest" description="Disordered" evidence="5">
    <location>
        <begin position="285"/>
        <end position="306"/>
    </location>
</feature>
<evidence type="ECO:0000256" key="2">
    <source>
        <dbReference type="ARBA" id="ARBA00022692"/>
    </source>
</evidence>
<protein>
    <submittedName>
        <fullName evidence="7">Neutral zinc metallopeptidase</fullName>
    </submittedName>
</protein>
<evidence type="ECO:0000256" key="1">
    <source>
        <dbReference type="ARBA" id="ARBA00004167"/>
    </source>
</evidence>
<feature type="compositionally biased region" description="Gly residues" evidence="5">
    <location>
        <begin position="16"/>
        <end position="34"/>
    </location>
</feature>
<evidence type="ECO:0000256" key="6">
    <source>
        <dbReference type="SAM" id="Phobius"/>
    </source>
</evidence>
<accession>A0A9D1RQ90</accession>
<feature type="compositionally biased region" description="Polar residues" evidence="5">
    <location>
        <begin position="85"/>
        <end position="104"/>
    </location>
</feature>
<proteinExistence type="predicted"/>
<dbReference type="GO" id="GO:0016020">
    <property type="term" value="C:membrane"/>
    <property type="evidence" value="ECO:0007669"/>
    <property type="project" value="UniProtKB-SubCell"/>
</dbReference>
<keyword evidence="2 6" id="KW-0812">Transmembrane</keyword>
<sequence length="328" mass="34465">MTFNNNLSGMGRRAKTGGGGGGGRRGGSNLGGGRNYRNNRRGGGGILSMLLMSTIGRRFGIPGILVVGAILFFVNGGLGMFSQSNDTAQSSGSGNSNVTDQSGGNLDHCQTIEDANNYDDCRNEGTALSLDQVWSEILPEQAGIDYTEPALMIDDGTVSTGCGTASTASTGPFYCPGDQTVYIGDDFFAQLKQMGGSDGPFAQMYVVAHEFGHHIQQLQGNLGLSDYDNPGEDSNAVKMELQADCYAGVWAAHADKGDNAYLDPVTEEQVSQAIASAQAIGDDAIQSSNGGEVNPDAWTHGSSEQREQWFSTGYDNGTVDSCVQDFAQ</sequence>
<comment type="subcellular location">
    <subcellularLocation>
        <location evidence="1">Membrane</location>
        <topology evidence="1">Single-pass membrane protein</topology>
    </subcellularLocation>
</comment>
<dbReference type="SUPFAM" id="SSF55486">
    <property type="entry name" value="Metalloproteases ('zincins'), catalytic domain"/>
    <property type="match status" value="1"/>
</dbReference>
<name>A0A9D1RQ90_9CORY</name>
<feature type="region of interest" description="Disordered" evidence="5">
    <location>
        <begin position="85"/>
        <end position="106"/>
    </location>
</feature>
<feature type="transmembrane region" description="Helical" evidence="6">
    <location>
        <begin position="59"/>
        <end position="81"/>
    </location>
</feature>
<dbReference type="PANTHER" id="PTHR30168:SF0">
    <property type="entry name" value="INNER MEMBRANE PROTEIN"/>
    <property type="match status" value="1"/>
</dbReference>
<evidence type="ECO:0000256" key="4">
    <source>
        <dbReference type="ARBA" id="ARBA00023136"/>
    </source>
</evidence>